<evidence type="ECO:0008006" key="4">
    <source>
        <dbReference type="Google" id="ProtNLM"/>
    </source>
</evidence>
<organism evidence="2 3">
    <name type="scientific">Flavobacterium cupreum</name>
    <dbReference type="NCBI Taxonomy" id="2133766"/>
    <lineage>
        <taxon>Bacteria</taxon>
        <taxon>Pseudomonadati</taxon>
        <taxon>Bacteroidota</taxon>
        <taxon>Flavobacteriia</taxon>
        <taxon>Flavobacteriales</taxon>
        <taxon>Flavobacteriaceae</taxon>
        <taxon>Flavobacterium</taxon>
    </lineage>
</organism>
<gene>
    <name evidence="2" type="ORF">D0817_24085</name>
</gene>
<dbReference type="Proteomes" id="UP000288102">
    <property type="component" value="Unassembled WGS sequence"/>
</dbReference>
<dbReference type="EMBL" id="QWDM01000025">
    <property type="protein sequence ID" value="RUT67879.1"/>
    <property type="molecule type" value="Genomic_DNA"/>
</dbReference>
<dbReference type="AlphaFoldDB" id="A0A434A0H3"/>
<evidence type="ECO:0000256" key="1">
    <source>
        <dbReference type="SAM" id="Coils"/>
    </source>
</evidence>
<proteinExistence type="predicted"/>
<sequence length="277" mass="29696">MESIAVVKPTPKRYGITEKKKSDLDLLTSQVTDAQAVVQQQLTVVSSLNQKAIKYQGYLVEAENSRTQSLSNKLLAEQVVQNALDLTQNSQIAFSKMTAANENTEGVAKEIAELINKLIYSVEIINKLSNVVIRKKALNPLISDDLITKINAAGTDANNAVALTLIALKSIFAAQSLCLESEAITALEQKQALTLYLTLTGKKSVNQPFTLKDNSSILALLATADIEAKAAYLEANKANDETTRQLNSATAKLNKAQVEHQSLQAALAAANAAALAS</sequence>
<protein>
    <recommendedName>
        <fullName evidence="4">Toxic anion resistance protein</fullName>
    </recommendedName>
</protein>
<name>A0A434A0H3_9FLAO</name>
<dbReference type="OrthoDB" id="752086at2"/>
<dbReference type="RefSeq" id="WP_127340830.1">
    <property type="nucleotide sequence ID" value="NZ_QWDM01000025.1"/>
</dbReference>
<evidence type="ECO:0000313" key="2">
    <source>
        <dbReference type="EMBL" id="RUT67879.1"/>
    </source>
</evidence>
<accession>A0A434A0H3</accession>
<comment type="caution">
    <text evidence="2">The sequence shown here is derived from an EMBL/GenBank/DDBJ whole genome shotgun (WGS) entry which is preliminary data.</text>
</comment>
<keyword evidence="1" id="KW-0175">Coiled coil</keyword>
<feature type="coiled-coil region" evidence="1">
    <location>
        <begin position="232"/>
        <end position="273"/>
    </location>
</feature>
<evidence type="ECO:0000313" key="3">
    <source>
        <dbReference type="Proteomes" id="UP000288102"/>
    </source>
</evidence>
<reference evidence="3" key="1">
    <citation type="journal article" date="2019" name="Syst. Appl. Microbiol.">
        <title>Flavobacterium circumlabens sp. nov. and Flavobacterium cupreum sp. nov., two psychrotrophic species isolated from Antarctic environmental samples.</title>
        <authorList>
            <person name="Kralova S."/>
            <person name="Busse H.-J."/>
            <person name="Svec P."/>
            <person name="Maslanova I."/>
            <person name="Stankova E."/>
            <person name="Bartak M."/>
            <person name="Sedlacek I."/>
        </authorList>
    </citation>
    <scope>NUCLEOTIDE SEQUENCE [LARGE SCALE GENOMIC DNA]</scope>
    <source>
        <strain evidence="3">CCM 8825</strain>
    </source>
</reference>
<keyword evidence="3" id="KW-1185">Reference proteome</keyword>